<dbReference type="RefSeq" id="WP_008816440.1">
    <property type="nucleotide sequence ID" value="NZ_AP025565.1"/>
</dbReference>
<dbReference type="GO" id="GO:0004519">
    <property type="term" value="F:endonuclease activity"/>
    <property type="evidence" value="ECO:0007669"/>
    <property type="project" value="UniProtKB-KW"/>
</dbReference>
<evidence type="ECO:0000313" key="4">
    <source>
        <dbReference type="EMBL" id="MCR0234802.1"/>
    </source>
</evidence>
<protein>
    <submittedName>
        <fullName evidence="4">Type II restriction endonuclease</fullName>
    </submittedName>
</protein>
<keyword evidence="4" id="KW-0255">Endonuclease</keyword>
<dbReference type="Pfam" id="PF22515">
    <property type="entry name" value="DUF6996"/>
    <property type="match status" value="1"/>
</dbReference>
<proteinExistence type="predicted"/>
<organism evidence="4 5">
    <name type="scientific">Clostridium innocuum</name>
    <dbReference type="NCBI Taxonomy" id="1522"/>
    <lineage>
        <taxon>Bacteria</taxon>
        <taxon>Bacillati</taxon>
        <taxon>Bacillota</taxon>
        <taxon>Clostridia</taxon>
        <taxon>Eubacteriales</taxon>
        <taxon>Clostridiaceae</taxon>
        <taxon>Clostridium</taxon>
    </lineage>
</organism>
<dbReference type="EMBL" id="JAKTMA010000040">
    <property type="protein sequence ID" value="MCR0234802.1"/>
    <property type="molecule type" value="Genomic_DNA"/>
</dbReference>
<evidence type="ECO:0000313" key="5">
    <source>
        <dbReference type="Proteomes" id="UP001203972"/>
    </source>
</evidence>
<dbReference type="InterPro" id="IPR054266">
    <property type="entry name" value="DUF6997"/>
</dbReference>
<accession>A0AAP2US35</accession>
<dbReference type="Pfam" id="PF22518">
    <property type="entry name" value="DUF6997"/>
    <property type="match status" value="1"/>
</dbReference>
<gene>
    <name evidence="4" type="ORF">MKC95_18715</name>
</gene>
<evidence type="ECO:0000259" key="2">
    <source>
        <dbReference type="Pfam" id="PF22518"/>
    </source>
</evidence>
<comment type="caution">
    <text evidence="4">The sequence shown here is derived from an EMBL/GenBank/DDBJ whole genome shotgun (WGS) entry which is preliminary data.</text>
</comment>
<evidence type="ECO:0000259" key="3">
    <source>
        <dbReference type="Pfam" id="PF23871"/>
    </source>
</evidence>
<reference evidence="4" key="1">
    <citation type="journal article" date="2022" name="Clin. Infect. Dis.">
        <title>Association between Clostridium innocuum and antibiotic-associated diarrhea in adults and children: A cross-sectional study and comparative genomics analysis.</title>
        <authorList>
            <person name="Cherny K.E."/>
            <person name="Muscat E.B."/>
            <person name="Balaji A."/>
            <person name="Mukherjee J."/>
            <person name="Ozer E.A."/>
            <person name="Angarone M.P."/>
            <person name="Hauser A.R."/>
            <person name="Sichel J.S."/>
            <person name="Amponsah E."/>
            <person name="Kociolek L.K."/>
        </authorList>
    </citation>
    <scope>NUCLEOTIDE SEQUENCE</scope>
    <source>
        <strain evidence="4">NU1-AC-029v</strain>
    </source>
</reference>
<feature type="domain" description="DUF6997" evidence="2">
    <location>
        <begin position="79"/>
        <end position="254"/>
    </location>
</feature>
<keyword evidence="4" id="KW-0540">Nuclease</keyword>
<feature type="domain" description="DUF7226" evidence="3">
    <location>
        <begin position="296"/>
        <end position="444"/>
    </location>
</feature>
<dbReference type="InterPro" id="IPR054265">
    <property type="entry name" value="DUF6996"/>
</dbReference>
<dbReference type="AlphaFoldDB" id="A0AAP2US35"/>
<dbReference type="Pfam" id="PF23871">
    <property type="entry name" value="DUF7226"/>
    <property type="match status" value="1"/>
</dbReference>
<name>A0AAP2US35_CLOIN</name>
<dbReference type="InterPro" id="IPR055650">
    <property type="entry name" value="DUF7226"/>
</dbReference>
<keyword evidence="4" id="KW-0378">Hydrolase</keyword>
<dbReference type="Proteomes" id="UP001203972">
    <property type="component" value="Unassembled WGS sequence"/>
</dbReference>
<sequence>MSKNKEISVEEAWEKILEKYDIVNQIEEKGIFHIEASQIKEFKEPRLMSKWDSSEQLPSILKKNKINILPNSRHSYVLGDFLLYQDIPELEEHITKMTSVELPEYESIDVDNITSEANAINVLILSKILDDFLETHENVGTFNGRMGTGIFDFNVDTHRGVKRSIVVNNAQCEIDGGFENLDSVVIMEAKNVVHPDFHVRQLYYPYRLWKTKVNKPIRLVFSIYSNKIYRLFEYEFTDINDYSSIKLIKNKNYSLQDTEITLEELIEVSNETRVKYTDNQNNKNLPPFVQADSFERIISLLENMYDNPMNDEEIAELMHFGFNFSNNKPVYRQSQYYYNAGKYLGLFEKIKTEENEAKSVLTSLGKKIYKMQYKQRQLKLVSLILEHQIFSEFFDLIVENFGELPEKEIIQKRMRELNVCNESQIVRRSQSVRCWLKWIFNLIKLS</sequence>
<feature type="domain" description="DUF6996" evidence="1">
    <location>
        <begin position="11"/>
        <end position="78"/>
    </location>
</feature>
<evidence type="ECO:0000259" key="1">
    <source>
        <dbReference type="Pfam" id="PF22515"/>
    </source>
</evidence>